<gene>
    <name evidence="1" type="ORF">SUH3_05925</name>
</gene>
<proteinExistence type="predicted"/>
<dbReference type="EMBL" id="JAMD01000012">
    <property type="protein sequence ID" value="KEJ94565.1"/>
    <property type="molecule type" value="Genomic_DNA"/>
</dbReference>
<protein>
    <recommendedName>
        <fullName evidence="3">Permease</fullName>
    </recommendedName>
</protein>
<dbReference type="AlphaFoldDB" id="A0A073IY93"/>
<sequence>MIIITPDEDAAQIQQALGTVYRELGELREQLAALKEEARDRGDADAKDVRATVASLRSSLETCMKLETQVAECRRKQSHIAQGGYALDLDAARAEVGCRLARLRNCARAGQVS</sequence>
<keyword evidence="2" id="KW-1185">Reference proteome</keyword>
<dbReference type="Proteomes" id="UP000027746">
    <property type="component" value="Unassembled WGS sequence"/>
</dbReference>
<organism evidence="1 2">
    <name type="scientific">Pseudosulfitobacter pseudonitzschiae</name>
    <dbReference type="NCBI Taxonomy" id="1402135"/>
    <lineage>
        <taxon>Bacteria</taxon>
        <taxon>Pseudomonadati</taxon>
        <taxon>Pseudomonadota</taxon>
        <taxon>Alphaproteobacteria</taxon>
        <taxon>Rhodobacterales</taxon>
        <taxon>Roseobacteraceae</taxon>
        <taxon>Pseudosulfitobacter</taxon>
    </lineage>
</organism>
<comment type="caution">
    <text evidence="1">The sequence shown here is derived from an EMBL/GenBank/DDBJ whole genome shotgun (WGS) entry which is preliminary data.</text>
</comment>
<evidence type="ECO:0008006" key="3">
    <source>
        <dbReference type="Google" id="ProtNLM"/>
    </source>
</evidence>
<evidence type="ECO:0000313" key="2">
    <source>
        <dbReference type="Proteomes" id="UP000027746"/>
    </source>
</evidence>
<accession>A0A073IY93</accession>
<dbReference type="RefSeq" id="WP_037929300.1">
    <property type="nucleotide sequence ID" value="NZ_CP054599.1"/>
</dbReference>
<reference evidence="1 2" key="1">
    <citation type="submission" date="2014-01" db="EMBL/GenBank/DDBJ databases">
        <title>Sulfitobacter sp. H3 (MCCC 1A00686) Genome Sequencing.</title>
        <authorList>
            <person name="Lai Q."/>
            <person name="Hong Z."/>
        </authorList>
    </citation>
    <scope>NUCLEOTIDE SEQUENCE [LARGE SCALE GENOMIC DNA]</scope>
    <source>
        <strain evidence="1 2">H3</strain>
    </source>
</reference>
<evidence type="ECO:0000313" key="1">
    <source>
        <dbReference type="EMBL" id="KEJ94565.1"/>
    </source>
</evidence>
<name>A0A073IY93_9RHOB</name>
<dbReference type="GeneID" id="68869703"/>
<dbReference type="OrthoDB" id="7873197at2"/>